<evidence type="ECO:0000256" key="2">
    <source>
        <dbReference type="ARBA" id="ARBA00022519"/>
    </source>
</evidence>
<dbReference type="PANTHER" id="PTHR30606:SF4">
    <property type="entry name" value="LIPID A BIOSYNTHESIS MYRISTOYLTRANSFERASE"/>
    <property type="match status" value="1"/>
</dbReference>
<comment type="similarity">
    <text evidence="6">Belongs to the LpxL/LpxM/LpxP family. LpxM subfamily.</text>
</comment>
<gene>
    <name evidence="7" type="primary">msbB</name>
    <name evidence="6" type="synonym">lpxM</name>
    <name evidence="7" type="ORF">ARN_09800</name>
</gene>
<dbReference type="CDD" id="cd07984">
    <property type="entry name" value="LPLAT_LABLAT-like"/>
    <property type="match status" value="1"/>
</dbReference>
<dbReference type="AlphaFoldDB" id="D2TXY0"/>
<dbReference type="GO" id="GO:0009103">
    <property type="term" value="P:lipopolysaccharide biosynthetic process"/>
    <property type="evidence" value="ECO:0007669"/>
    <property type="project" value="UniProtKB-UniRule"/>
</dbReference>
<dbReference type="UniPathway" id="UPA00360">
    <property type="reaction ID" value="UER00486"/>
</dbReference>
<dbReference type="NCBIfam" id="TIGR02208">
    <property type="entry name" value="lipid_A_msbB"/>
    <property type="match status" value="1"/>
</dbReference>
<name>D2TXY0_9GAMM</name>
<keyword evidence="2 6" id="KW-0997">Cell inner membrane</keyword>
<comment type="pathway">
    <text evidence="6">Glycolipid biosynthesis; KDO(2)-lipid A biosynthesis; KDO(2)-lipid A from CMP-3-deoxy-D-manno-octulosonate and lipid IV(A): step 4/4.</text>
</comment>
<keyword evidence="6" id="KW-0448">Lipopolysaccharide biosynthesis</keyword>
<dbReference type="GO" id="GO:0005886">
    <property type="term" value="C:plasma membrane"/>
    <property type="evidence" value="ECO:0007669"/>
    <property type="project" value="UniProtKB-SubCell"/>
</dbReference>
<sequence>MSQTLDFYTLYLSVLMNKEQDTDSKLGYIPTFHRIYLHPKYWGMWGGALLLAITAYLPTKLRDPLLAKIGKLIGRLATGSRRRAKINLLYCFPELTEQQREKYVDEMFAVAPQSFAILAELVLRGVDKTLARTHWHNEQIIERLKEQQRNIIFMVPHGWAVDIPAMLLAARGQKMAAMFHHQKDPVADYLWNKARHHFGGRLHSREAGIKPFIASVRQGYWGFYLPDQDHGKEHSEFVDFFATYKATLPAVGRLKKVCQAEIVPLFPVYDYKTHQLHIYIREPMADIAQQSNHYIARRMNEELEYLVKPYLAQYTWILKLLKTRKAGEIEPYCRNDLYR</sequence>
<keyword evidence="4 6" id="KW-0472">Membrane</keyword>
<evidence type="ECO:0000256" key="4">
    <source>
        <dbReference type="ARBA" id="ARBA00023136"/>
    </source>
</evidence>
<evidence type="ECO:0000256" key="6">
    <source>
        <dbReference type="HAMAP-Rule" id="MF_01944"/>
    </source>
</evidence>
<organism evidence="7">
    <name type="scientific">Arsenophonus nasoniae</name>
    <name type="common">son-killer infecting Nasonia vitripennis</name>
    <dbReference type="NCBI Taxonomy" id="638"/>
    <lineage>
        <taxon>Bacteria</taxon>
        <taxon>Pseudomonadati</taxon>
        <taxon>Pseudomonadota</taxon>
        <taxon>Gammaproteobacteria</taxon>
        <taxon>Enterobacterales</taxon>
        <taxon>Morganellaceae</taxon>
        <taxon>Arsenophonus</taxon>
    </lineage>
</organism>
<dbReference type="Pfam" id="PF03279">
    <property type="entry name" value="Lip_A_acyltrans"/>
    <property type="match status" value="1"/>
</dbReference>
<dbReference type="EC" id="2.3.1.243" evidence="6"/>
<evidence type="ECO:0000256" key="1">
    <source>
        <dbReference type="ARBA" id="ARBA00022475"/>
    </source>
</evidence>
<feature type="short sequence motif" description="HXXXXD motif" evidence="6">
    <location>
        <begin position="157"/>
        <end position="162"/>
    </location>
</feature>
<dbReference type="GO" id="GO:0016747">
    <property type="term" value="F:acyltransferase activity, transferring groups other than amino-acyl groups"/>
    <property type="evidence" value="ECO:0007669"/>
    <property type="project" value="InterPro"/>
</dbReference>
<accession>D2TXY0</accession>
<protein>
    <recommendedName>
        <fullName evidence="6">Lipid A biosynthesis acyltransferase</fullName>
        <ecNumber evidence="6">2.3.1.243</ecNumber>
    </recommendedName>
    <alternativeName>
        <fullName evidence="6">Kdo(2)-lauroyl-lipid IV(A) acyltransferase</fullName>
    </alternativeName>
</protein>
<dbReference type="UniPathway" id="UPA00030"/>
<dbReference type="HAMAP" id="MF_01944">
    <property type="entry name" value="Lipid_A_LpxM"/>
    <property type="match status" value="1"/>
</dbReference>
<keyword evidence="6" id="KW-0812">Transmembrane</keyword>
<comment type="subcellular location">
    <subcellularLocation>
        <location evidence="6">Cell inner membrane</location>
        <topology evidence="6">Single-pass membrane protein</topology>
    </subcellularLocation>
</comment>
<reference evidence="7" key="1">
    <citation type="journal article" date="2010" name="Insect Mol. Biol.">
        <title>The draft genome sequence of Arsenophonus nasoniae, son-killer bacterium of Nasonia vitripennis, reveals genes associated with virulence and symbiosis.</title>
        <authorList>
            <person name="Wilkes T."/>
            <person name="Darby A.C."/>
            <person name="Choi J."/>
            <person name="Colborne J.K."/>
            <person name="Werren J.H."/>
            <person name="Hurst G.D.D."/>
        </authorList>
    </citation>
    <scope>NUCLEOTIDE SEQUENCE</scope>
</reference>
<dbReference type="GO" id="GO:0009276">
    <property type="term" value="C:Gram-negative-bacterium-type cell wall"/>
    <property type="evidence" value="ECO:0007669"/>
    <property type="project" value="InterPro"/>
</dbReference>
<dbReference type="InterPro" id="IPR004960">
    <property type="entry name" value="LipA_acyltrans"/>
</dbReference>
<evidence type="ECO:0000313" key="7">
    <source>
        <dbReference type="EMBL" id="CBA72260.1"/>
    </source>
</evidence>
<dbReference type="EMBL" id="FN545178">
    <property type="protein sequence ID" value="CBA72260.1"/>
    <property type="molecule type" value="Genomic_DNA"/>
</dbReference>
<comment type="function">
    <text evidence="6">Catalyzes the transfer of an acyl chain from an acyl-[acyl-carrier-protein] (ACP) to a Kdo(2)-(acyl)-lipid IV(A) to form a Kdo(2)-lipid A.</text>
</comment>
<comment type="catalytic activity">
    <reaction evidence="6">
        <text>an alpha-Kdo-(2-&gt;4)-alpha-Kdo-(2-&gt;6)-(acyl)-lipid IVA + a fatty acyl-[ACP] = an alpha-Kdo-(2-&gt;4)-alpha-Kdo-(2-&gt;6)-lipid A + holo-[ACP]</text>
        <dbReference type="Rhea" id="RHEA:69400"/>
        <dbReference type="Rhea" id="RHEA-COMP:9685"/>
        <dbReference type="Rhea" id="RHEA-COMP:14125"/>
        <dbReference type="ChEBI" id="CHEBI:64479"/>
        <dbReference type="ChEBI" id="CHEBI:138651"/>
        <dbReference type="ChEBI" id="CHEBI:176430"/>
        <dbReference type="ChEBI" id="CHEBI:176431"/>
        <dbReference type="EC" id="2.3.1.243"/>
    </reaction>
</comment>
<dbReference type="GO" id="GO:0036104">
    <property type="term" value="P:Kdo2-lipid A biosynthetic process"/>
    <property type="evidence" value="ECO:0007669"/>
    <property type="project" value="UniProtKB-UniRule"/>
</dbReference>
<keyword evidence="5 6" id="KW-0012">Acyltransferase</keyword>
<evidence type="ECO:0000256" key="5">
    <source>
        <dbReference type="ARBA" id="ARBA00023315"/>
    </source>
</evidence>
<dbReference type="InterPro" id="IPR011921">
    <property type="entry name" value="Lipid_A_MsbB"/>
</dbReference>
<keyword evidence="6" id="KW-1133">Transmembrane helix</keyword>
<keyword evidence="1 6" id="KW-1003">Cell membrane</keyword>
<keyword evidence="3 6" id="KW-0808">Transferase</keyword>
<evidence type="ECO:0000256" key="3">
    <source>
        <dbReference type="ARBA" id="ARBA00022679"/>
    </source>
</evidence>
<dbReference type="PIRSF" id="PIRSF026649">
    <property type="entry name" value="MsbB"/>
    <property type="match status" value="1"/>
</dbReference>
<dbReference type="PANTHER" id="PTHR30606">
    <property type="entry name" value="LIPID A BIOSYNTHESIS LAUROYL ACYLTRANSFERASE"/>
    <property type="match status" value="1"/>
</dbReference>
<dbReference type="NCBIfam" id="NF006507">
    <property type="entry name" value="PRK08943.1"/>
    <property type="match status" value="1"/>
</dbReference>
<proteinExistence type="inferred from homology"/>
<comment type="pathway">
    <text evidence="6">Bacterial outer membrane biogenesis; lipopolysaccharide biosynthesis.</text>
</comment>